<comment type="caution">
    <text evidence="2">The sequence shown here is derived from an EMBL/GenBank/DDBJ whole genome shotgun (WGS) entry which is preliminary data.</text>
</comment>
<sequence length="149" mass="16771">YGRRQSHVLRERERERDNQFSSNEKSTATSEPIYCTVKDDISKSVTPTPSTPTPTGVSNEVAYYLARRGAASELIGTEPVLGRTLSFEGIDAITLKARSKTLLELSRINLQALVELYTRHCCHLRHDMHRIGLAEDAECQLCMEDDEMA</sequence>
<accession>A0AAV8W4N3</accession>
<dbReference type="EMBL" id="JANEYG010000011">
    <property type="protein sequence ID" value="KAJ8921285.1"/>
    <property type="molecule type" value="Genomic_DNA"/>
</dbReference>
<dbReference type="AlphaFoldDB" id="A0AAV8W4N3"/>
<dbReference type="Proteomes" id="UP001159042">
    <property type="component" value="Unassembled WGS sequence"/>
</dbReference>
<evidence type="ECO:0000313" key="2">
    <source>
        <dbReference type="EMBL" id="KAJ8921285.1"/>
    </source>
</evidence>
<name>A0AAV8W4N3_9CUCU</name>
<evidence type="ECO:0000313" key="3">
    <source>
        <dbReference type="Proteomes" id="UP001159042"/>
    </source>
</evidence>
<feature type="region of interest" description="Disordered" evidence="1">
    <location>
        <begin position="1"/>
        <end position="29"/>
    </location>
</feature>
<feature type="non-terminal residue" evidence="2">
    <location>
        <position position="1"/>
    </location>
</feature>
<feature type="compositionally biased region" description="Basic and acidic residues" evidence="1">
    <location>
        <begin position="8"/>
        <end position="18"/>
    </location>
</feature>
<feature type="compositionally biased region" description="Polar residues" evidence="1">
    <location>
        <begin position="19"/>
        <end position="29"/>
    </location>
</feature>
<proteinExistence type="predicted"/>
<keyword evidence="3" id="KW-1185">Reference proteome</keyword>
<organism evidence="2 3">
    <name type="scientific">Exocentrus adspersus</name>
    <dbReference type="NCBI Taxonomy" id="1586481"/>
    <lineage>
        <taxon>Eukaryota</taxon>
        <taxon>Metazoa</taxon>
        <taxon>Ecdysozoa</taxon>
        <taxon>Arthropoda</taxon>
        <taxon>Hexapoda</taxon>
        <taxon>Insecta</taxon>
        <taxon>Pterygota</taxon>
        <taxon>Neoptera</taxon>
        <taxon>Endopterygota</taxon>
        <taxon>Coleoptera</taxon>
        <taxon>Polyphaga</taxon>
        <taxon>Cucujiformia</taxon>
        <taxon>Chrysomeloidea</taxon>
        <taxon>Cerambycidae</taxon>
        <taxon>Lamiinae</taxon>
        <taxon>Acanthocinini</taxon>
        <taxon>Exocentrus</taxon>
    </lineage>
</organism>
<evidence type="ECO:0000256" key="1">
    <source>
        <dbReference type="SAM" id="MobiDB-lite"/>
    </source>
</evidence>
<reference evidence="2 3" key="1">
    <citation type="journal article" date="2023" name="Insect Mol. Biol.">
        <title>Genome sequencing provides insights into the evolution of gene families encoding plant cell wall-degrading enzymes in longhorned beetles.</title>
        <authorList>
            <person name="Shin N.R."/>
            <person name="Okamura Y."/>
            <person name="Kirsch R."/>
            <person name="Pauchet Y."/>
        </authorList>
    </citation>
    <scope>NUCLEOTIDE SEQUENCE [LARGE SCALE GENOMIC DNA]</scope>
    <source>
        <strain evidence="2">EAD_L_NR</strain>
    </source>
</reference>
<gene>
    <name evidence="2" type="ORF">NQ315_013758</name>
</gene>
<protein>
    <submittedName>
        <fullName evidence="2">Uncharacterized protein</fullName>
    </submittedName>
</protein>